<gene>
    <name evidence="1" type="ORF">IW261DRAFT_1577618</name>
</gene>
<proteinExistence type="predicted"/>
<comment type="caution">
    <text evidence="1">The sequence shown here is derived from an EMBL/GenBank/DDBJ whole genome shotgun (WGS) entry which is preliminary data.</text>
</comment>
<dbReference type="AlphaFoldDB" id="A0AA39KFQ4"/>
<dbReference type="EMBL" id="JAUEPR010000173">
    <property type="protein sequence ID" value="KAK0460364.1"/>
    <property type="molecule type" value="Genomic_DNA"/>
</dbReference>
<dbReference type="Proteomes" id="UP001175227">
    <property type="component" value="Unassembled WGS sequence"/>
</dbReference>
<accession>A0AA39KFQ4</accession>
<evidence type="ECO:0000313" key="1">
    <source>
        <dbReference type="EMBL" id="KAK0460364.1"/>
    </source>
</evidence>
<keyword evidence="2" id="KW-1185">Reference proteome</keyword>
<sequence length="310" mass="34410">MTDCYLASTVSCYAFSTRNCSKTIYCCPGSEHSVYLALSTRNCPETNVSPSDHVPSAFDSGNCFETTYRRPATKGLKPFAYKSICLWSQCPPAMIYLCRFFQSARIEEPSLTLINHILGKLCTDRNLAEPLATYECCPSIPATRHSFPTLSTPEIAPRQRIACPGSMVNSTASEVLMIVVWKYVPTTDLFLQSELCQVVSMVMLLLLNLGTSISAADEDQGKGRIFEIRAVWPATNTQIGGNFTQGSKPATSLLMYQTDLGPEGMETRQQLARENFKCTALFEQTTGLIEGPEETKFWSRSRKGDSGFWE</sequence>
<organism evidence="1 2">
    <name type="scientific">Armillaria novae-zelandiae</name>
    <dbReference type="NCBI Taxonomy" id="153914"/>
    <lineage>
        <taxon>Eukaryota</taxon>
        <taxon>Fungi</taxon>
        <taxon>Dikarya</taxon>
        <taxon>Basidiomycota</taxon>
        <taxon>Agaricomycotina</taxon>
        <taxon>Agaricomycetes</taxon>
        <taxon>Agaricomycetidae</taxon>
        <taxon>Agaricales</taxon>
        <taxon>Marasmiineae</taxon>
        <taxon>Physalacriaceae</taxon>
        <taxon>Armillaria</taxon>
    </lineage>
</organism>
<reference evidence="1" key="1">
    <citation type="submission" date="2023-06" db="EMBL/GenBank/DDBJ databases">
        <authorList>
            <consortium name="Lawrence Berkeley National Laboratory"/>
            <person name="Ahrendt S."/>
            <person name="Sahu N."/>
            <person name="Indic B."/>
            <person name="Wong-Bajracharya J."/>
            <person name="Merenyi Z."/>
            <person name="Ke H.-M."/>
            <person name="Monk M."/>
            <person name="Kocsube S."/>
            <person name="Drula E."/>
            <person name="Lipzen A."/>
            <person name="Balint B."/>
            <person name="Henrissat B."/>
            <person name="Andreopoulos B."/>
            <person name="Martin F.M."/>
            <person name="Harder C.B."/>
            <person name="Rigling D."/>
            <person name="Ford K.L."/>
            <person name="Foster G.D."/>
            <person name="Pangilinan J."/>
            <person name="Papanicolaou A."/>
            <person name="Barry K."/>
            <person name="LaButti K."/>
            <person name="Viragh M."/>
            <person name="Koriabine M."/>
            <person name="Yan M."/>
            <person name="Riley R."/>
            <person name="Champramary S."/>
            <person name="Plett K.L."/>
            <person name="Tsai I.J."/>
            <person name="Slot J."/>
            <person name="Sipos G."/>
            <person name="Plett J."/>
            <person name="Nagy L.G."/>
            <person name="Grigoriev I.V."/>
        </authorList>
    </citation>
    <scope>NUCLEOTIDE SEQUENCE</scope>
    <source>
        <strain evidence="1">ICMP 16352</strain>
    </source>
</reference>
<evidence type="ECO:0000313" key="2">
    <source>
        <dbReference type="Proteomes" id="UP001175227"/>
    </source>
</evidence>
<name>A0AA39KFQ4_9AGAR</name>
<protein>
    <submittedName>
        <fullName evidence="1">Uncharacterized protein</fullName>
    </submittedName>
</protein>